<comment type="caution">
    <text evidence="1">The sequence shown here is derived from an EMBL/GenBank/DDBJ whole genome shotgun (WGS) entry which is preliminary data.</text>
</comment>
<accession>A0AAP7BWU7</accession>
<dbReference type="Proteomes" id="UP000481454">
    <property type="component" value="Unassembled WGS sequence"/>
</dbReference>
<dbReference type="EMBL" id="JAALLZ010000006">
    <property type="protein sequence ID" value="NGU31177.1"/>
    <property type="molecule type" value="Genomic_DNA"/>
</dbReference>
<proteinExistence type="predicted"/>
<gene>
    <name evidence="1" type="ORF">G6Z34_13890</name>
</gene>
<dbReference type="RefSeq" id="WP_164801128.1">
    <property type="nucleotide sequence ID" value="NZ_JAALLZ010000006.1"/>
</dbReference>
<organism evidence="1 2">
    <name type="scientific">Clostridium perfringens</name>
    <dbReference type="NCBI Taxonomy" id="1502"/>
    <lineage>
        <taxon>Bacteria</taxon>
        <taxon>Bacillati</taxon>
        <taxon>Bacillota</taxon>
        <taxon>Clostridia</taxon>
        <taxon>Eubacteriales</taxon>
        <taxon>Clostridiaceae</taxon>
        <taxon>Clostridium</taxon>
    </lineage>
</organism>
<sequence length="117" mass="14005">MKVWEGYLALEYDYNKGDFSTRFGFGQLDGNFTLEENRMGRCWISEDECNTSPTEITIDTSFNDIFISQGFDRELSEKEQELLEIKMKVYLKEYLRKENEKINKIYENKIKAINMKR</sequence>
<reference evidence="1 2" key="1">
    <citation type="submission" date="2020-02" db="EMBL/GenBank/DDBJ databases">
        <title>Genomic Insights into the Phylogeny and Genetic Plasticity of the Human and Animal Enteric Pathogen Clostridium perfringens.</title>
        <authorList>
            <person name="Feng Y."/>
            <person name="Hu Y."/>
        </authorList>
    </citation>
    <scope>NUCLEOTIDE SEQUENCE [LARGE SCALE GENOMIC DNA]</scope>
    <source>
        <strain evidence="1 2">CP-40</strain>
    </source>
</reference>
<dbReference type="AlphaFoldDB" id="A0AAP7BWU7"/>
<name>A0AAP7BWU7_CLOPF</name>
<evidence type="ECO:0000313" key="1">
    <source>
        <dbReference type="EMBL" id="NGU31177.1"/>
    </source>
</evidence>
<evidence type="ECO:0000313" key="2">
    <source>
        <dbReference type="Proteomes" id="UP000481454"/>
    </source>
</evidence>
<protein>
    <submittedName>
        <fullName evidence="1">Uncharacterized protein</fullName>
    </submittedName>
</protein>